<dbReference type="Proteomes" id="UP000002258">
    <property type="component" value="Chromosome 4"/>
</dbReference>
<dbReference type="KEGG" id="pic:PICST_31253"/>
<comment type="similarity">
    <text evidence="2">Belongs to the acetate uptake transporter (AceTr) (TC 2.A.96) family.</text>
</comment>
<evidence type="ECO:0000313" key="7">
    <source>
        <dbReference type="EMBL" id="ABN66334.2"/>
    </source>
</evidence>
<comment type="subcellular location">
    <subcellularLocation>
        <location evidence="1">Membrane</location>
        <topology evidence="1">Multi-pass membrane protein</topology>
    </subcellularLocation>
</comment>
<feature type="transmembrane region" description="Helical" evidence="6">
    <location>
        <begin position="163"/>
        <end position="182"/>
    </location>
</feature>
<feature type="transmembrane region" description="Helical" evidence="6">
    <location>
        <begin position="217"/>
        <end position="237"/>
    </location>
</feature>
<evidence type="ECO:0000256" key="6">
    <source>
        <dbReference type="SAM" id="Phobius"/>
    </source>
</evidence>
<dbReference type="Pfam" id="PF01184">
    <property type="entry name" value="Gpr1_Fun34_YaaH"/>
    <property type="match status" value="1"/>
</dbReference>
<protein>
    <submittedName>
        <fullName evidence="7">Membrane protein</fullName>
    </submittedName>
</protein>
<dbReference type="EMBL" id="CP000498">
    <property type="protein sequence ID" value="ABN66334.2"/>
    <property type="molecule type" value="Genomic_DNA"/>
</dbReference>
<dbReference type="AlphaFoldDB" id="A3LT18"/>
<feature type="transmembrane region" description="Helical" evidence="6">
    <location>
        <begin position="67"/>
        <end position="88"/>
    </location>
</feature>
<dbReference type="InterPro" id="IPR051633">
    <property type="entry name" value="AceTr"/>
</dbReference>
<dbReference type="OrthoDB" id="3648309at2759"/>
<dbReference type="eggNOG" id="ENOG502QUJS">
    <property type="taxonomic scope" value="Eukaryota"/>
</dbReference>
<dbReference type="InterPro" id="IPR000791">
    <property type="entry name" value="Gpr1/Fun34/SatP-like"/>
</dbReference>
<proteinExistence type="inferred from homology"/>
<evidence type="ECO:0000256" key="1">
    <source>
        <dbReference type="ARBA" id="ARBA00004141"/>
    </source>
</evidence>
<dbReference type="HOGENOM" id="CLU_051062_0_0_1"/>
<feature type="transmembrane region" description="Helical" evidence="6">
    <location>
        <begin position="131"/>
        <end position="151"/>
    </location>
</feature>
<accession>A3LT18</accession>
<dbReference type="GO" id="GO:0015123">
    <property type="term" value="F:acetate transmembrane transporter activity"/>
    <property type="evidence" value="ECO:0007669"/>
    <property type="project" value="TreeGrafter"/>
</dbReference>
<dbReference type="PANTHER" id="PTHR31123">
    <property type="entry name" value="ACCUMULATION OF DYADS PROTEIN 2-RELATED"/>
    <property type="match status" value="1"/>
</dbReference>
<name>A3LT18_PICST</name>
<feature type="transmembrane region" description="Helical" evidence="6">
    <location>
        <begin position="188"/>
        <end position="210"/>
    </location>
</feature>
<reference evidence="7 8" key="1">
    <citation type="journal article" date="2007" name="Nat. Biotechnol.">
        <title>Genome sequence of the lignocellulose-bioconverting and xylose-fermenting yeast Pichia stipitis.</title>
        <authorList>
            <person name="Jeffries T.W."/>
            <person name="Grigoriev I.V."/>
            <person name="Grimwood J."/>
            <person name="Laplaza J.M."/>
            <person name="Aerts A."/>
            <person name="Salamov A."/>
            <person name="Schmutz J."/>
            <person name="Lindquist E."/>
            <person name="Dehal P."/>
            <person name="Shapiro H."/>
            <person name="Jin Y.S."/>
            <person name="Passoth V."/>
            <person name="Richardson P.M."/>
        </authorList>
    </citation>
    <scope>NUCLEOTIDE SEQUENCE [LARGE SCALE GENOMIC DNA]</scope>
    <source>
        <strain evidence="8">ATCC 58785 / CBS 6054 / NBRC 10063 / NRRL Y-11545</strain>
    </source>
</reference>
<evidence type="ECO:0000256" key="4">
    <source>
        <dbReference type="ARBA" id="ARBA00022989"/>
    </source>
</evidence>
<dbReference type="InParanoid" id="A3LT18"/>
<dbReference type="PANTHER" id="PTHR31123:SF1">
    <property type="entry name" value="ACCUMULATION OF DYADS PROTEIN 2-RELATED"/>
    <property type="match status" value="1"/>
</dbReference>
<dbReference type="GeneID" id="4838947"/>
<dbReference type="RefSeq" id="XP_001384363.2">
    <property type="nucleotide sequence ID" value="XM_001384326.1"/>
</dbReference>
<organism evidence="7 8">
    <name type="scientific">Scheffersomyces stipitis (strain ATCC 58785 / CBS 6054 / NBRC 10063 / NRRL Y-11545)</name>
    <name type="common">Yeast</name>
    <name type="synonym">Pichia stipitis</name>
    <dbReference type="NCBI Taxonomy" id="322104"/>
    <lineage>
        <taxon>Eukaryota</taxon>
        <taxon>Fungi</taxon>
        <taxon>Dikarya</taxon>
        <taxon>Ascomycota</taxon>
        <taxon>Saccharomycotina</taxon>
        <taxon>Pichiomycetes</taxon>
        <taxon>Debaryomycetaceae</taxon>
        <taxon>Scheffersomyces</taxon>
    </lineage>
</organism>
<evidence type="ECO:0000256" key="2">
    <source>
        <dbReference type="ARBA" id="ARBA00005587"/>
    </source>
</evidence>
<dbReference type="GO" id="GO:0005886">
    <property type="term" value="C:plasma membrane"/>
    <property type="evidence" value="ECO:0007669"/>
    <property type="project" value="TreeGrafter"/>
</dbReference>
<keyword evidence="4 6" id="KW-1133">Transmembrane helix</keyword>
<evidence type="ECO:0000256" key="5">
    <source>
        <dbReference type="ARBA" id="ARBA00023136"/>
    </source>
</evidence>
<keyword evidence="3 6" id="KW-0812">Transmembrane</keyword>
<keyword evidence="8" id="KW-1185">Reference proteome</keyword>
<evidence type="ECO:0000313" key="8">
    <source>
        <dbReference type="Proteomes" id="UP000002258"/>
    </source>
</evidence>
<evidence type="ECO:0000256" key="3">
    <source>
        <dbReference type="ARBA" id="ARBA00022692"/>
    </source>
</evidence>
<sequence>MSSLESSQSNKQINTSNDSLPHTSVTYAGAGNEYVIIEGRKYLRHELMSAFGGTFNPGLAPYPKHQFGNASALAMSSFAVTVFVLGLFYSGAMGITIPNVAVSVCLFYGGVGMFVSGIWELVIGNTFAGTVFAGYSTFAFSFATIFIDSFGIQKAYAEHPEQFGNAVGLYLVGWSVYTFINITHCFKATVSFVVLFLTLDLAFIFLAAGFMTGRPNLLKAGGIFATISSISGFWNFYAGIANPTNSYFRLPVFPIPAYQSKKKEAQ</sequence>
<keyword evidence="5 6" id="KW-0472">Membrane</keyword>
<gene>
    <name evidence="7" type="ORF">PICST_31253</name>
</gene>
<dbReference type="NCBIfam" id="NF038013">
    <property type="entry name" value="AceTr_1"/>
    <property type="match status" value="1"/>
</dbReference>
<feature type="transmembrane region" description="Helical" evidence="6">
    <location>
        <begin position="100"/>
        <end position="119"/>
    </location>
</feature>
<dbReference type="OMA" id="INTFAGW"/>